<accession>A0A5B6VMP6</accession>
<dbReference type="EMBL" id="SMMG02000006">
    <property type="protein sequence ID" value="KAA3470254.1"/>
    <property type="molecule type" value="Genomic_DNA"/>
</dbReference>
<dbReference type="AlphaFoldDB" id="A0A5B6VMP6"/>
<dbReference type="Proteomes" id="UP000325315">
    <property type="component" value="Unassembled WGS sequence"/>
</dbReference>
<organism evidence="1 2">
    <name type="scientific">Gossypium australe</name>
    <dbReference type="NCBI Taxonomy" id="47621"/>
    <lineage>
        <taxon>Eukaryota</taxon>
        <taxon>Viridiplantae</taxon>
        <taxon>Streptophyta</taxon>
        <taxon>Embryophyta</taxon>
        <taxon>Tracheophyta</taxon>
        <taxon>Spermatophyta</taxon>
        <taxon>Magnoliopsida</taxon>
        <taxon>eudicotyledons</taxon>
        <taxon>Gunneridae</taxon>
        <taxon>Pentapetalae</taxon>
        <taxon>rosids</taxon>
        <taxon>malvids</taxon>
        <taxon>Malvales</taxon>
        <taxon>Malvaceae</taxon>
        <taxon>Malvoideae</taxon>
        <taxon>Gossypium</taxon>
    </lineage>
</organism>
<evidence type="ECO:0000313" key="1">
    <source>
        <dbReference type="EMBL" id="KAA3470254.1"/>
    </source>
</evidence>
<name>A0A5B6VMP6_9ROSI</name>
<comment type="caution">
    <text evidence="1">The sequence shown here is derived from an EMBL/GenBank/DDBJ whole genome shotgun (WGS) entry which is preliminary data.</text>
</comment>
<reference evidence="2" key="1">
    <citation type="journal article" date="2019" name="Plant Biotechnol. J.">
        <title>Genome sequencing of the Australian wild diploid species Gossypium australe highlights disease resistance and delayed gland morphogenesis.</title>
        <authorList>
            <person name="Cai Y."/>
            <person name="Cai X."/>
            <person name="Wang Q."/>
            <person name="Wang P."/>
            <person name="Zhang Y."/>
            <person name="Cai C."/>
            <person name="Xu Y."/>
            <person name="Wang K."/>
            <person name="Zhou Z."/>
            <person name="Wang C."/>
            <person name="Geng S."/>
            <person name="Li B."/>
            <person name="Dong Q."/>
            <person name="Hou Y."/>
            <person name="Wang H."/>
            <person name="Ai P."/>
            <person name="Liu Z."/>
            <person name="Yi F."/>
            <person name="Sun M."/>
            <person name="An G."/>
            <person name="Cheng J."/>
            <person name="Zhang Y."/>
            <person name="Shi Q."/>
            <person name="Xie Y."/>
            <person name="Shi X."/>
            <person name="Chang Y."/>
            <person name="Huang F."/>
            <person name="Chen Y."/>
            <person name="Hong S."/>
            <person name="Mi L."/>
            <person name="Sun Q."/>
            <person name="Zhang L."/>
            <person name="Zhou B."/>
            <person name="Peng R."/>
            <person name="Zhang X."/>
            <person name="Liu F."/>
        </authorList>
    </citation>
    <scope>NUCLEOTIDE SEQUENCE [LARGE SCALE GENOMIC DNA]</scope>
    <source>
        <strain evidence="2">cv. PA1801</strain>
    </source>
</reference>
<protein>
    <submittedName>
        <fullName evidence="1">Protein NYNRIN-like</fullName>
    </submittedName>
</protein>
<proteinExistence type="predicted"/>
<sequence>MSVNILVIWAIHRQPYINYWSKRTHNKRWLAILSKWAKGGIIFRRHNGHIQGSLVLELWPLSK</sequence>
<gene>
    <name evidence="1" type="ORF">EPI10_015981</name>
</gene>
<keyword evidence="2" id="KW-1185">Reference proteome</keyword>
<evidence type="ECO:0000313" key="2">
    <source>
        <dbReference type="Proteomes" id="UP000325315"/>
    </source>
</evidence>